<dbReference type="AlphaFoldDB" id="A0A1N6E4Q6"/>
<dbReference type="PRINTS" id="PR01736">
    <property type="entry name" value="PHPHTRNFRASE"/>
</dbReference>
<keyword evidence="11 15" id="KW-0067">ATP-binding</keyword>
<dbReference type="PANTHER" id="PTHR43030:SF1">
    <property type="entry name" value="PHOSPHOENOLPYRUVATE SYNTHASE"/>
    <property type="match status" value="1"/>
</dbReference>
<dbReference type="Gene3D" id="3.30.470.20">
    <property type="entry name" value="ATP-grasp fold, B domain"/>
    <property type="match status" value="1"/>
</dbReference>
<evidence type="ECO:0000256" key="5">
    <source>
        <dbReference type="ARBA" id="ARBA00011996"/>
    </source>
</evidence>
<reference evidence="20" key="1">
    <citation type="submission" date="2016-11" db="EMBL/GenBank/DDBJ databases">
        <authorList>
            <person name="Varghese N."/>
            <person name="Submissions S."/>
        </authorList>
    </citation>
    <scope>NUCLEOTIDE SEQUENCE [LARGE SCALE GENOMIC DNA]</scope>
    <source>
        <strain evidence="20">DSM 17737</strain>
    </source>
</reference>
<comment type="similarity">
    <text evidence="4 15">Belongs to the PEP-utilizing enzyme family.</text>
</comment>
<proteinExistence type="inferred from homology"/>
<organism evidence="19 20">
    <name type="scientific">Sulfurivirga caldicuralii</name>
    <dbReference type="NCBI Taxonomy" id="364032"/>
    <lineage>
        <taxon>Bacteria</taxon>
        <taxon>Pseudomonadati</taxon>
        <taxon>Pseudomonadota</taxon>
        <taxon>Gammaproteobacteria</taxon>
        <taxon>Thiotrichales</taxon>
        <taxon>Piscirickettsiaceae</taxon>
        <taxon>Sulfurivirga</taxon>
    </lineage>
</organism>
<dbReference type="OrthoDB" id="9765468at2"/>
<dbReference type="InterPro" id="IPR002192">
    <property type="entry name" value="PPDK_AMP/ATP-bd"/>
</dbReference>
<keyword evidence="10 15" id="KW-0418">Kinase</keyword>
<name>A0A1N6E4Q6_9GAMM</name>
<evidence type="ECO:0000256" key="14">
    <source>
        <dbReference type="ARBA" id="ARBA00047700"/>
    </source>
</evidence>
<evidence type="ECO:0000256" key="10">
    <source>
        <dbReference type="ARBA" id="ARBA00022777"/>
    </source>
</evidence>
<dbReference type="FunFam" id="3.30.470.20:FF:000017">
    <property type="entry name" value="Phosphoenolpyruvate synthase"/>
    <property type="match status" value="1"/>
</dbReference>
<dbReference type="Gene3D" id="3.20.20.60">
    <property type="entry name" value="Phosphoenolpyruvate-binding domains"/>
    <property type="match status" value="1"/>
</dbReference>
<dbReference type="NCBIfam" id="NF005057">
    <property type="entry name" value="PRK06464.1"/>
    <property type="match status" value="1"/>
</dbReference>
<dbReference type="Gene3D" id="3.30.1490.20">
    <property type="entry name" value="ATP-grasp fold, A domain"/>
    <property type="match status" value="1"/>
</dbReference>
<evidence type="ECO:0000313" key="19">
    <source>
        <dbReference type="EMBL" id="SIN77971.1"/>
    </source>
</evidence>
<evidence type="ECO:0000259" key="17">
    <source>
        <dbReference type="Pfam" id="PF01326"/>
    </source>
</evidence>
<dbReference type="PANTHER" id="PTHR43030">
    <property type="entry name" value="PHOSPHOENOLPYRUVATE SYNTHASE"/>
    <property type="match status" value="1"/>
</dbReference>
<dbReference type="RefSeq" id="WP_074200878.1">
    <property type="nucleotide sequence ID" value="NZ_FSRE01000001.1"/>
</dbReference>
<dbReference type="Proteomes" id="UP000198461">
    <property type="component" value="Unassembled WGS sequence"/>
</dbReference>
<dbReference type="PROSITE" id="PS00742">
    <property type="entry name" value="PEP_ENZYMES_2"/>
    <property type="match status" value="1"/>
</dbReference>
<keyword evidence="8 15" id="KW-0479">Metal-binding</keyword>
<keyword evidence="7 15" id="KW-0808">Transferase</keyword>
<evidence type="ECO:0000256" key="1">
    <source>
        <dbReference type="ARBA" id="ARBA00001946"/>
    </source>
</evidence>
<gene>
    <name evidence="19" type="ORF">SAMN05443662_0589</name>
</gene>
<accession>A0A1N6E4Q6</accession>
<dbReference type="EC" id="2.7.9.2" evidence="5 15"/>
<dbReference type="SUPFAM" id="SSF51621">
    <property type="entry name" value="Phosphoenolpyruvate/pyruvate domain"/>
    <property type="match status" value="1"/>
</dbReference>
<evidence type="ECO:0000259" key="18">
    <source>
        <dbReference type="Pfam" id="PF02896"/>
    </source>
</evidence>
<evidence type="ECO:0000256" key="13">
    <source>
        <dbReference type="ARBA" id="ARBA00033470"/>
    </source>
</evidence>
<comment type="function">
    <text evidence="2 15">Catalyzes the phosphorylation of pyruvate to phosphoenolpyruvate.</text>
</comment>
<dbReference type="EMBL" id="FSRE01000001">
    <property type="protein sequence ID" value="SIN77971.1"/>
    <property type="molecule type" value="Genomic_DNA"/>
</dbReference>
<protein>
    <recommendedName>
        <fullName evidence="6 15">Phosphoenolpyruvate synthase</fullName>
        <shortName evidence="15">PEP synthase</shortName>
        <ecNumber evidence="5 15">2.7.9.2</ecNumber>
    </recommendedName>
    <alternativeName>
        <fullName evidence="13 15">Pyruvate, water dikinase</fullName>
    </alternativeName>
</protein>
<dbReference type="InterPro" id="IPR040442">
    <property type="entry name" value="Pyrv_kinase-like_dom_sf"/>
</dbReference>
<dbReference type="Pfam" id="PF02896">
    <property type="entry name" value="PEP-utilizers_C"/>
    <property type="match status" value="1"/>
</dbReference>
<feature type="domain" description="PEP-utilising enzyme C-terminal" evidence="18">
    <location>
        <begin position="493"/>
        <end position="800"/>
    </location>
</feature>
<dbReference type="Pfam" id="PF01326">
    <property type="entry name" value="PPDK_N"/>
    <property type="match status" value="1"/>
</dbReference>
<dbReference type="FunFam" id="3.50.30.10:FF:000002">
    <property type="entry name" value="Phosphoenolpyruvate synthase"/>
    <property type="match status" value="1"/>
</dbReference>
<dbReference type="Pfam" id="PF00391">
    <property type="entry name" value="PEP-utilizers"/>
    <property type="match status" value="1"/>
</dbReference>
<keyword evidence="20" id="KW-1185">Reference proteome</keyword>
<feature type="domain" description="PEP-utilising enzyme mobile" evidence="16">
    <location>
        <begin position="396"/>
        <end position="467"/>
    </location>
</feature>
<dbReference type="InterPro" id="IPR036637">
    <property type="entry name" value="Phosphohistidine_dom_sf"/>
</dbReference>
<dbReference type="STRING" id="364032.SAMN05443662_0589"/>
<dbReference type="GO" id="GO:0008986">
    <property type="term" value="F:pyruvate, water dikinase activity"/>
    <property type="evidence" value="ECO:0007669"/>
    <property type="project" value="UniProtKB-EC"/>
</dbReference>
<sequence>MNARYIRWFREISIKDVPLVGGKNANLGEMYRALTPLGVRVPNGFAVTSEAYRYLLTANQAWDKLHEILNGLDPDDVADLQRRGKAARELIRSLTIPDDLKKEILAGYAALKAEYGEDVSLAVRSSATAEDSPNASFAGQNDTYLNIRGEQALLDAYLRCMASLFTDRSIHYKIDHGFDQFKVYNSAVIMKMVRSDIGASGVMFSLDTETGFRDVVFINAAYGLGENVVQGAVDPDVFYVHKPTYEKGYRAVLKRRLGSKKIKMILSEELNTDNIAVEYTRNVPTSDDERSHYAISDDDVMILADYAIKVERHYQQIHGDANHPMDMEWAKDGIDGQLYMVQARPETVHSQQKGTVLERYILLDHPKPLVSGQAVGTKIAAGRVRVINDVSELPTFQDGEVLVSDTTTPDWEPVMRRASAIVTNSGGRTCHAAIVAREMGLPAIVGTGNATECLTTGELVTVSCAEGEIGHVYPGKLNWKVERIDLSHLPRPQTELMINLGNPDQAFSNAALPADGIGLARMEFIINTAIQAHPRALLEPDKLDESERAQTAELTRPFDGDGRRFFVTTLSEGIATIAAAVWPKPCVVRTSDFKSNEYARLIGGRHFEPQEDNPMLGFRGAARYSHPDYVEAFALECAAIKRARETIGMDNIIPMIPFCRRVDEAQRTLQTLAANGLERGKNGLKVYMMCEIPNNVIQADAFAQHFDGFSIGSNDLTQLTLGVDRDSDKVAFDYDERDPGVLEMMRLTVAACKRNGIHSSICGQGPSDYPEVAEFLVRHGIDTLSLNPDALLSTWAKVVEIEKSLQQA</sequence>
<dbReference type="GO" id="GO:0005524">
    <property type="term" value="F:ATP binding"/>
    <property type="evidence" value="ECO:0007669"/>
    <property type="project" value="UniProtKB-KW"/>
</dbReference>
<evidence type="ECO:0000256" key="11">
    <source>
        <dbReference type="ARBA" id="ARBA00022840"/>
    </source>
</evidence>
<evidence type="ECO:0000256" key="9">
    <source>
        <dbReference type="ARBA" id="ARBA00022741"/>
    </source>
</evidence>
<comment type="catalytic activity">
    <reaction evidence="14 15">
        <text>pyruvate + ATP + H2O = phosphoenolpyruvate + AMP + phosphate + 2 H(+)</text>
        <dbReference type="Rhea" id="RHEA:11364"/>
        <dbReference type="ChEBI" id="CHEBI:15361"/>
        <dbReference type="ChEBI" id="CHEBI:15377"/>
        <dbReference type="ChEBI" id="CHEBI:15378"/>
        <dbReference type="ChEBI" id="CHEBI:30616"/>
        <dbReference type="ChEBI" id="CHEBI:43474"/>
        <dbReference type="ChEBI" id="CHEBI:58702"/>
        <dbReference type="ChEBI" id="CHEBI:456215"/>
        <dbReference type="EC" id="2.7.9.2"/>
    </reaction>
</comment>
<keyword evidence="9 15" id="KW-0547">Nucleotide-binding</keyword>
<dbReference type="UniPathway" id="UPA00138"/>
<dbReference type="PIRSF" id="PIRSF000854">
    <property type="entry name" value="PEP_synthase"/>
    <property type="match status" value="1"/>
</dbReference>
<evidence type="ECO:0000256" key="4">
    <source>
        <dbReference type="ARBA" id="ARBA00007837"/>
    </source>
</evidence>
<dbReference type="SUPFAM" id="SSF52009">
    <property type="entry name" value="Phosphohistidine domain"/>
    <property type="match status" value="1"/>
</dbReference>
<keyword evidence="12 15" id="KW-0460">Magnesium</keyword>
<dbReference type="GO" id="GO:0006094">
    <property type="term" value="P:gluconeogenesis"/>
    <property type="evidence" value="ECO:0007669"/>
    <property type="project" value="UniProtKB-UniPathway"/>
</dbReference>
<dbReference type="SUPFAM" id="SSF56059">
    <property type="entry name" value="Glutathione synthetase ATP-binding domain-like"/>
    <property type="match status" value="1"/>
</dbReference>
<evidence type="ECO:0000256" key="3">
    <source>
        <dbReference type="ARBA" id="ARBA00004742"/>
    </source>
</evidence>
<dbReference type="GO" id="GO:0046872">
    <property type="term" value="F:metal ion binding"/>
    <property type="evidence" value="ECO:0007669"/>
    <property type="project" value="UniProtKB-KW"/>
</dbReference>
<comment type="cofactor">
    <cofactor evidence="1 15">
        <name>Mg(2+)</name>
        <dbReference type="ChEBI" id="CHEBI:18420"/>
    </cofactor>
</comment>
<evidence type="ECO:0000259" key="16">
    <source>
        <dbReference type="Pfam" id="PF00391"/>
    </source>
</evidence>
<evidence type="ECO:0000256" key="8">
    <source>
        <dbReference type="ARBA" id="ARBA00022723"/>
    </source>
</evidence>
<evidence type="ECO:0000256" key="6">
    <source>
        <dbReference type="ARBA" id="ARBA00021623"/>
    </source>
</evidence>
<dbReference type="PROSITE" id="PS00370">
    <property type="entry name" value="PEP_ENZYMES_PHOS_SITE"/>
    <property type="match status" value="1"/>
</dbReference>
<dbReference type="Gene3D" id="3.50.30.10">
    <property type="entry name" value="Phosphohistidine domain"/>
    <property type="match status" value="1"/>
</dbReference>
<dbReference type="InterPro" id="IPR023151">
    <property type="entry name" value="PEP_util_CS"/>
</dbReference>
<dbReference type="InterPro" id="IPR000121">
    <property type="entry name" value="PEP_util_C"/>
</dbReference>
<dbReference type="InterPro" id="IPR006319">
    <property type="entry name" value="PEP_synth"/>
</dbReference>
<dbReference type="FunFam" id="3.30.1490.20:FF:000010">
    <property type="entry name" value="Phosphoenolpyruvate synthase"/>
    <property type="match status" value="1"/>
</dbReference>
<feature type="domain" description="Pyruvate phosphate dikinase AMP/ATP-binding" evidence="17">
    <location>
        <begin position="18"/>
        <end position="354"/>
    </location>
</feature>
<evidence type="ECO:0000256" key="2">
    <source>
        <dbReference type="ARBA" id="ARBA00002988"/>
    </source>
</evidence>
<dbReference type="InterPro" id="IPR018274">
    <property type="entry name" value="PEP_util_AS"/>
</dbReference>
<evidence type="ECO:0000256" key="12">
    <source>
        <dbReference type="ARBA" id="ARBA00022842"/>
    </source>
</evidence>
<evidence type="ECO:0000256" key="15">
    <source>
        <dbReference type="PIRNR" id="PIRNR000854"/>
    </source>
</evidence>
<evidence type="ECO:0000313" key="20">
    <source>
        <dbReference type="Proteomes" id="UP000198461"/>
    </source>
</evidence>
<keyword evidence="19" id="KW-0670">Pyruvate</keyword>
<dbReference type="InterPro" id="IPR015813">
    <property type="entry name" value="Pyrv/PenolPyrv_kinase-like_dom"/>
</dbReference>
<evidence type="ECO:0000256" key="7">
    <source>
        <dbReference type="ARBA" id="ARBA00022679"/>
    </source>
</evidence>
<dbReference type="InterPro" id="IPR008279">
    <property type="entry name" value="PEP-util_enz_mobile_dom"/>
</dbReference>
<dbReference type="NCBIfam" id="TIGR01418">
    <property type="entry name" value="PEP_synth"/>
    <property type="match status" value="1"/>
</dbReference>
<comment type="pathway">
    <text evidence="3 15">Carbohydrate biosynthesis; gluconeogenesis.</text>
</comment>
<dbReference type="InterPro" id="IPR013815">
    <property type="entry name" value="ATP_grasp_subdomain_1"/>
</dbReference>